<organism evidence="2 3">
    <name type="scientific">Octopus vulgaris</name>
    <name type="common">Common octopus</name>
    <dbReference type="NCBI Taxonomy" id="6645"/>
    <lineage>
        <taxon>Eukaryota</taxon>
        <taxon>Metazoa</taxon>
        <taxon>Spiralia</taxon>
        <taxon>Lophotrochozoa</taxon>
        <taxon>Mollusca</taxon>
        <taxon>Cephalopoda</taxon>
        <taxon>Coleoidea</taxon>
        <taxon>Octopodiformes</taxon>
        <taxon>Octopoda</taxon>
        <taxon>Incirrata</taxon>
        <taxon>Octopodidae</taxon>
        <taxon>Octopus</taxon>
    </lineage>
</organism>
<name>A0AA36B8F1_OCTVU</name>
<feature type="domain" description="XPG N-terminal" evidence="1">
    <location>
        <begin position="1"/>
        <end position="98"/>
    </location>
</feature>
<gene>
    <name evidence="2" type="ORF">OCTVUL_1B021676</name>
</gene>
<dbReference type="InterPro" id="IPR029060">
    <property type="entry name" value="PIN-like_dom_sf"/>
</dbReference>
<keyword evidence="3" id="KW-1185">Reference proteome</keyword>
<evidence type="ECO:0000313" key="3">
    <source>
        <dbReference type="Proteomes" id="UP001162480"/>
    </source>
</evidence>
<accession>A0AA36B8F1</accession>
<dbReference type="Pfam" id="PF00752">
    <property type="entry name" value="XPG_N"/>
    <property type="match status" value="1"/>
</dbReference>
<dbReference type="EMBL" id="OX597824">
    <property type="protein sequence ID" value="CAI9729796.1"/>
    <property type="molecule type" value="Genomic_DNA"/>
</dbReference>
<dbReference type="InterPro" id="IPR006085">
    <property type="entry name" value="XPG_DNA_repair_N"/>
</dbReference>
<dbReference type="SMART" id="SM00485">
    <property type="entry name" value="XPGN"/>
    <property type="match status" value="1"/>
</dbReference>
<evidence type="ECO:0000259" key="1">
    <source>
        <dbReference type="SMART" id="SM00485"/>
    </source>
</evidence>
<dbReference type="AlphaFoldDB" id="A0AA36B8F1"/>
<dbReference type="SUPFAM" id="SSF88723">
    <property type="entry name" value="PIN domain-like"/>
    <property type="match status" value="1"/>
</dbReference>
<dbReference type="Gene3D" id="3.40.50.1010">
    <property type="entry name" value="5'-nuclease"/>
    <property type="match status" value="1"/>
</dbReference>
<dbReference type="GO" id="GO:0004527">
    <property type="term" value="F:exonuclease activity"/>
    <property type="evidence" value="ECO:0007669"/>
    <property type="project" value="UniProtKB-KW"/>
</dbReference>
<proteinExistence type="predicted"/>
<sequence>MGITGLLPFLKKIHVPTNISQFQGATVAVDVYCWLHKGAFSCAEKLAFGEDTDQCQNIHISFSFGHISHRVSFNLICDKIYIDPRLKDFSRSFKSADSLLGPPRFHVSF</sequence>
<dbReference type="Proteomes" id="UP001162480">
    <property type="component" value="Chromosome 11"/>
</dbReference>
<evidence type="ECO:0000313" key="2">
    <source>
        <dbReference type="EMBL" id="CAI9729796.1"/>
    </source>
</evidence>
<reference evidence="2" key="1">
    <citation type="submission" date="2023-08" db="EMBL/GenBank/DDBJ databases">
        <authorList>
            <person name="Alioto T."/>
            <person name="Alioto T."/>
            <person name="Gomez Garrido J."/>
        </authorList>
    </citation>
    <scope>NUCLEOTIDE SEQUENCE</scope>
</reference>
<protein>
    <submittedName>
        <fullName evidence="2">Exonuclease 1-like isoform X1</fullName>
    </submittedName>
</protein>